<reference evidence="2 3" key="1">
    <citation type="journal article" date="1998" name="Science">
        <title>Genome sequence of the nematode C. elegans: a platform for investigating biology.</title>
        <authorList>
            <consortium name="The C. elegans sequencing consortium"/>
            <person name="Sulson J.E."/>
            <person name="Waterston R."/>
        </authorList>
    </citation>
    <scope>NUCLEOTIDE SEQUENCE [LARGE SCALE GENOMIC DNA]</scope>
    <source>
        <strain evidence="2 3">Bristol N2</strain>
    </source>
</reference>
<dbReference type="Proteomes" id="UP000001940">
    <property type="component" value="Chromosome II"/>
</dbReference>
<dbReference type="PIR" id="T32095">
    <property type="entry name" value="T32095"/>
</dbReference>
<dbReference type="CTD" id="187235"/>
<dbReference type="GeneID" id="187235"/>
<dbReference type="STRING" id="6239.K09F6.8.1"/>
<dbReference type="UCSC" id="K09F6.8">
    <property type="organism name" value="c. elegans"/>
</dbReference>
<dbReference type="OrthoDB" id="5889481at2759"/>
<accession>O16735</accession>
<dbReference type="eggNOG" id="ENOG502TJKE">
    <property type="taxonomic scope" value="Eukaryota"/>
</dbReference>
<dbReference type="Bgee" id="WBGene00019591">
    <property type="expression patterns" value="Expressed in embryo and 3 other cell types or tissues"/>
</dbReference>
<keyword evidence="1" id="KW-0175">Coiled coil</keyword>
<dbReference type="EMBL" id="BX284602">
    <property type="protein sequence ID" value="CCD61655.1"/>
    <property type="molecule type" value="Genomic_DNA"/>
</dbReference>
<dbReference type="PANTHER" id="PTHR31379">
    <property type="entry name" value="F-BOX C PROTEIN-RELATED-RELATED"/>
    <property type="match status" value="1"/>
</dbReference>
<dbReference type="PaxDb" id="6239-K09F6.8"/>
<gene>
    <name evidence="2 4" type="primary">fbxc-25</name>
    <name evidence="2" type="ORF">CELE_K09F6.8</name>
    <name evidence="4" type="ORF">K09F6.8</name>
</gene>
<organism evidence="2 3">
    <name type="scientific">Caenorhabditis elegans</name>
    <dbReference type="NCBI Taxonomy" id="6239"/>
    <lineage>
        <taxon>Eukaryota</taxon>
        <taxon>Metazoa</taxon>
        <taxon>Ecdysozoa</taxon>
        <taxon>Nematoda</taxon>
        <taxon>Chromadorea</taxon>
        <taxon>Rhabditida</taxon>
        <taxon>Rhabditina</taxon>
        <taxon>Rhabditomorpha</taxon>
        <taxon>Rhabditoidea</taxon>
        <taxon>Rhabditidae</taxon>
        <taxon>Peloderinae</taxon>
        <taxon>Caenorhabditis</taxon>
    </lineage>
</organism>
<evidence type="ECO:0000313" key="4">
    <source>
        <dbReference type="WormBase" id="K09F6.8"/>
    </source>
</evidence>
<dbReference type="OMA" id="HINYLCF"/>
<dbReference type="PANTHER" id="PTHR31379:SF1">
    <property type="entry name" value="F-BOX C PROTEIN-RELATED"/>
    <property type="match status" value="1"/>
</dbReference>
<dbReference type="WormBase" id="K09F6.8">
    <property type="protein sequence ID" value="CE12038"/>
    <property type="gene ID" value="WBGene00019591"/>
    <property type="gene designation" value="fbxc-25"/>
</dbReference>
<dbReference type="InterPro" id="IPR021942">
    <property type="entry name" value="DUF3557"/>
</dbReference>
<dbReference type="RefSeq" id="NP_494228.1">
    <property type="nucleotide sequence ID" value="NM_061827.3"/>
</dbReference>
<dbReference type="KEGG" id="cel:CELE_K09F6.8"/>
<dbReference type="AGR" id="WB:WBGene00019591"/>
<dbReference type="HOGENOM" id="CLU_042576_2_0_1"/>
<dbReference type="PhylomeDB" id="O16735"/>
<keyword evidence="3" id="KW-1185">Reference proteome</keyword>
<dbReference type="Pfam" id="PF12078">
    <property type="entry name" value="DUF3557"/>
    <property type="match status" value="1"/>
</dbReference>
<proteinExistence type="predicted"/>
<protein>
    <submittedName>
        <fullName evidence="2">F-box C protein</fullName>
    </submittedName>
</protein>
<dbReference type="FunCoup" id="O16735">
    <property type="interactions" value="811"/>
</dbReference>
<dbReference type="AlphaFoldDB" id="O16735"/>
<feature type="coiled-coil region" evidence="1">
    <location>
        <begin position="110"/>
        <end position="137"/>
    </location>
</feature>
<sequence>MAKSNNNALSYPALKSVLRHFEPNLRIQLSQECPTIKLIDQKIPLQIDELKINEHSFTINETVYKLEVETSLGSRAALDLNHYGAIDNAQVVERLPGEVLIDGRFNYSEKARINSELEQLEVEQERIEKIQDAEEKAREWNRFKRRTVMHQINTLRFYAPRGTVIQIPISFYIRLTVGKHHSETLRYTLKLHDALKYLLQVVLGDRKNIRIRKLQLSCAGILRIPSTLDLQFRNLKLGKNTDEFVRWINPLIENLKEPLESVDIEDDTHEILESSFFESERLLIIRYAHLNLIRLAGKRNVCIKYVRCVTEVGLLDFLNRWLEGRRGVGTCWWFALDDESQARIFLEVIKKDDRAEEVQESSVLFPMGNSTEAFIFYEKNEHRDGKYGSWELVYSLKFTVCKKKL</sequence>
<dbReference type="InParanoid" id="O16735"/>
<evidence type="ECO:0000256" key="1">
    <source>
        <dbReference type="SAM" id="Coils"/>
    </source>
</evidence>
<evidence type="ECO:0000313" key="2">
    <source>
        <dbReference type="EMBL" id="CCD61655.1"/>
    </source>
</evidence>
<name>O16735_CAEEL</name>
<evidence type="ECO:0000313" key="3">
    <source>
        <dbReference type="Proteomes" id="UP000001940"/>
    </source>
</evidence>